<sequence>MSVRSTPDYTEGDHRLRHLHQLELALRWNVSPRTLERWRWLGQGPRFLKLGGRVVYRIEDIEAFEAQQLRASRAAMGLG</sequence>
<dbReference type="InterPro" id="IPR009061">
    <property type="entry name" value="DNA-bd_dom_put_sf"/>
</dbReference>
<name>A0ABV6ITE3_9PROT</name>
<organism evidence="1 2">
    <name type="scientific">Muricoccus vinaceus</name>
    <dbReference type="NCBI Taxonomy" id="424704"/>
    <lineage>
        <taxon>Bacteria</taxon>
        <taxon>Pseudomonadati</taxon>
        <taxon>Pseudomonadota</taxon>
        <taxon>Alphaproteobacteria</taxon>
        <taxon>Acetobacterales</taxon>
        <taxon>Roseomonadaceae</taxon>
        <taxon>Muricoccus</taxon>
    </lineage>
</organism>
<proteinExistence type="predicted"/>
<gene>
    <name evidence="1" type="ORF">ACFFIC_15095</name>
</gene>
<evidence type="ECO:0000313" key="2">
    <source>
        <dbReference type="Proteomes" id="UP001589789"/>
    </source>
</evidence>
<evidence type="ECO:0000313" key="1">
    <source>
        <dbReference type="EMBL" id="MFC0386862.1"/>
    </source>
</evidence>
<dbReference type="EMBL" id="JBHLVZ010000041">
    <property type="protein sequence ID" value="MFC0386862.1"/>
    <property type="molecule type" value="Genomic_DNA"/>
</dbReference>
<accession>A0ABV6ITE3</accession>
<dbReference type="SUPFAM" id="SSF46955">
    <property type="entry name" value="Putative DNA-binding domain"/>
    <property type="match status" value="1"/>
</dbReference>
<comment type="caution">
    <text evidence="1">The sequence shown here is derived from an EMBL/GenBank/DDBJ whole genome shotgun (WGS) entry which is preliminary data.</text>
</comment>
<reference evidence="1 2" key="1">
    <citation type="submission" date="2024-09" db="EMBL/GenBank/DDBJ databases">
        <authorList>
            <person name="Sun Q."/>
            <person name="Mori K."/>
        </authorList>
    </citation>
    <scope>NUCLEOTIDE SEQUENCE [LARGE SCALE GENOMIC DNA]</scope>
    <source>
        <strain evidence="1 2">CCM 7468</strain>
    </source>
</reference>
<dbReference type="Proteomes" id="UP001589789">
    <property type="component" value="Unassembled WGS sequence"/>
</dbReference>
<protein>
    <submittedName>
        <fullName evidence="1">Helix-turn-helix transcriptional regulator</fullName>
    </submittedName>
</protein>
<dbReference type="RefSeq" id="WP_377051746.1">
    <property type="nucleotide sequence ID" value="NZ_JBHLVZ010000041.1"/>
</dbReference>
<keyword evidence="2" id="KW-1185">Reference proteome</keyword>